<dbReference type="EMBL" id="AP023397">
    <property type="protein sequence ID" value="BCK59415.1"/>
    <property type="molecule type" value="Genomic_DNA"/>
</dbReference>
<dbReference type="Proteomes" id="UP000516173">
    <property type="component" value="Plasmid pFMUON74"/>
</dbReference>
<organism evidence="1 2">
    <name type="scientific">Nocardia wallacei</name>
    <dbReference type="NCBI Taxonomy" id="480035"/>
    <lineage>
        <taxon>Bacteria</taxon>
        <taxon>Bacillati</taxon>
        <taxon>Actinomycetota</taxon>
        <taxon>Actinomycetes</taxon>
        <taxon>Mycobacteriales</taxon>
        <taxon>Nocardiaceae</taxon>
        <taxon>Nocardia</taxon>
    </lineage>
</organism>
<gene>
    <name evidence="1" type="ORF">NWFMUON74_71870</name>
</gene>
<dbReference type="GeneID" id="80351553"/>
<reference evidence="1 2" key="1">
    <citation type="submission" date="2020-08" db="EMBL/GenBank/DDBJ databases">
        <title>Genome Sequencing of Nocardia wallacei strain FMUON74 and assembly.</title>
        <authorList>
            <person name="Toyokawa M."/>
            <person name="Uesaka K."/>
        </authorList>
    </citation>
    <scope>NUCLEOTIDE SEQUENCE [LARGE SCALE GENOMIC DNA]</scope>
    <source>
        <strain evidence="1 2">FMUON74</strain>
        <plasmid evidence="1 2">pFMUON74</plasmid>
    </source>
</reference>
<evidence type="ECO:0000313" key="1">
    <source>
        <dbReference type="EMBL" id="BCK59415.1"/>
    </source>
</evidence>
<geneLocation type="plasmid" evidence="1 2">
    <name>pFMUON74</name>
</geneLocation>
<keyword evidence="1" id="KW-0614">Plasmid</keyword>
<proteinExistence type="predicted"/>
<keyword evidence="2" id="KW-1185">Reference proteome</keyword>
<name>A0A7G1KVW4_9NOCA</name>
<dbReference type="RefSeq" id="WP_187689695.1">
    <property type="nucleotide sequence ID" value="NZ_AP023397.1"/>
</dbReference>
<accession>A0A7G1KVW4</accession>
<evidence type="ECO:0000313" key="2">
    <source>
        <dbReference type="Proteomes" id="UP000516173"/>
    </source>
</evidence>
<dbReference type="KEGG" id="nwl:NWFMUON74_71870"/>
<protein>
    <submittedName>
        <fullName evidence="1">Uncharacterized protein</fullName>
    </submittedName>
</protein>
<sequence length="74" mass="7934">MGDDEQMRSLSTGLTLTDVIAEVGGHREVYRRVGQFAASGEITRAAVVAAELCVHVPVRRIGTAAAAAAVWRRR</sequence>
<dbReference type="AlphaFoldDB" id="A0A7G1KVW4"/>